<keyword evidence="2" id="KW-1185">Reference proteome</keyword>
<name>A0A367J1W2_RHIST</name>
<sequence length="75" mass="8745">MKEIYHDCRIINNLEFENIGYVRESLITDNASVDEDEEENVVTSSKSRLLPHWSPSRIQQELLKTQPTIWIAKAT</sequence>
<accession>A0A367J1W2</accession>
<protein>
    <submittedName>
        <fullName evidence="1">Uncharacterized protein</fullName>
    </submittedName>
</protein>
<dbReference type="Proteomes" id="UP000253551">
    <property type="component" value="Unassembled WGS sequence"/>
</dbReference>
<evidence type="ECO:0000313" key="2">
    <source>
        <dbReference type="Proteomes" id="UP000253551"/>
    </source>
</evidence>
<dbReference type="AlphaFoldDB" id="A0A367J1W2"/>
<organism evidence="1 2">
    <name type="scientific">Rhizopus stolonifer</name>
    <name type="common">Rhizopus nigricans</name>
    <dbReference type="NCBI Taxonomy" id="4846"/>
    <lineage>
        <taxon>Eukaryota</taxon>
        <taxon>Fungi</taxon>
        <taxon>Fungi incertae sedis</taxon>
        <taxon>Mucoromycota</taxon>
        <taxon>Mucoromycotina</taxon>
        <taxon>Mucoromycetes</taxon>
        <taxon>Mucorales</taxon>
        <taxon>Mucorineae</taxon>
        <taxon>Rhizopodaceae</taxon>
        <taxon>Rhizopus</taxon>
    </lineage>
</organism>
<comment type="caution">
    <text evidence="1">The sequence shown here is derived from an EMBL/GenBank/DDBJ whole genome shotgun (WGS) entry which is preliminary data.</text>
</comment>
<evidence type="ECO:0000313" key="1">
    <source>
        <dbReference type="EMBL" id="RCH83925.1"/>
    </source>
</evidence>
<gene>
    <name evidence="1" type="ORF">CU098_008176</name>
</gene>
<proteinExistence type="predicted"/>
<dbReference type="OrthoDB" id="10271502at2759"/>
<reference evidence="1 2" key="1">
    <citation type="journal article" date="2018" name="G3 (Bethesda)">
        <title>Phylogenetic and Phylogenomic Definition of Rhizopus Species.</title>
        <authorList>
            <person name="Gryganskyi A.P."/>
            <person name="Golan J."/>
            <person name="Dolatabadi S."/>
            <person name="Mondo S."/>
            <person name="Robb S."/>
            <person name="Idnurm A."/>
            <person name="Muszewska A."/>
            <person name="Steczkiewicz K."/>
            <person name="Masonjones S."/>
            <person name="Liao H.L."/>
            <person name="Gajdeczka M.T."/>
            <person name="Anike F."/>
            <person name="Vuek A."/>
            <person name="Anishchenko I.M."/>
            <person name="Voigt K."/>
            <person name="de Hoog G.S."/>
            <person name="Smith M.E."/>
            <person name="Heitman J."/>
            <person name="Vilgalys R."/>
            <person name="Stajich J.E."/>
        </authorList>
    </citation>
    <scope>NUCLEOTIDE SEQUENCE [LARGE SCALE GENOMIC DNA]</scope>
    <source>
        <strain evidence="1 2">LSU 92-RS-03</strain>
    </source>
</reference>
<dbReference type="EMBL" id="PJQM01004596">
    <property type="protein sequence ID" value="RCH83925.1"/>
    <property type="molecule type" value="Genomic_DNA"/>
</dbReference>